<dbReference type="EMBL" id="JAVHNQ010000008">
    <property type="protein sequence ID" value="KAK6340562.1"/>
    <property type="molecule type" value="Genomic_DNA"/>
</dbReference>
<accession>A0AAV9UEJ4</accession>
<keyword evidence="4" id="KW-1185">Reference proteome</keyword>
<keyword evidence="2" id="KW-0732">Signal</keyword>
<evidence type="ECO:0000313" key="4">
    <source>
        <dbReference type="Proteomes" id="UP001375240"/>
    </source>
</evidence>
<feature type="region of interest" description="Disordered" evidence="1">
    <location>
        <begin position="125"/>
        <end position="184"/>
    </location>
</feature>
<feature type="signal peptide" evidence="2">
    <location>
        <begin position="1"/>
        <end position="20"/>
    </location>
</feature>
<organism evidence="3 4">
    <name type="scientific">Orbilia brochopaga</name>
    <dbReference type="NCBI Taxonomy" id="3140254"/>
    <lineage>
        <taxon>Eukaryota</taxon>
        <taxon>Fungi</taxon>
        <taxon>Dikarya</taxon>
        <taxon>Ascomycota</taxon>
        <taxon>Pezizomycotina</taxon>
        <taxon>Orbiliomycetes</taxon>
        <taxon>Orbiliales</taxon>
        <taxon>Orbiliaceae</taxon>
        <taxon>Orbilia</taxon>
    </lineage>
</organism>
<name>A0AAV9UEJ4_9PEZI</name>
<sequence>MKQLLSTLAVIPLLWQGALAGPASKEFDWKNSKLDLWPMYLEETAQVTGYYQLTCWAARRGETPQLADTFGKPTGYNILDDCERSCRVNAWGELLLNPRASGACTQDFFLKLCIEKAQCKGSWVEKDASNTTPELPGARTDRGLIQVPFRQDMAPTMPEKAKNRPDPPSWSRDPNDLRRRHQPA</sequence>
<comment type="caution">
    <text evidence="3">The sequence shown here is derived from an EMBL/GenBank/DDBJ whole genome shotgun (WGS) entry which is preliminary data.</text>
</comment>
<proteinExistence type="predicted"/>
<protein>
    <submittedName>
        <fullName evidence="3">Uncharacterized protein</fullName>
    </submittedName>
</protein>
<evidence type="ECO:0000313" key="3">
    <source>
        <dbReference type="EMBL" id="KAK6340562.1"/>
    </source>
</evidence>
<gene>
    <name evidence="3" type="ORF">TWF696_008889</name>
</gene>
<evidence type="ECO:0000256" key="2">
    <source>
        <dbReference type="SAM" id="SignalP"/>
    </source>
</evidence>
<dbReference type="Proteomes" id="UP001375240">
    <property type="component" value="Unassembled WGS sequence"/>
</dbReference>
<feature type="chain" id="PRO_5043900398" evidence="2">
    <location>
        <begin position="21"/>
        <end position="184"/>
    </location>
</feature>
<evidence type="ECO:0000256" key="1">
    <source>
        <dbReference type="SAM" id="MobiDB-lite"/>
    </source>
</evidence>
<reference evidence="3 4" key="1">
    <citation type="submission" date="2019-10" db="EMBL/GenBank/DDBJ databases">
        <authorList>
            <person name="Palmer J.M."/>
        </authorList>
    </citation>
    <scope>NUCLEOTIDE SEQUENCE [LARGE SCALE GENOMIC DNA]</scope>
    <source>
        <strain evidence="3 4">TWF696</strain>
    </source>
</reference>
<dbReference type="AlphaFoldDB" id="A0AAV9UEJ4"/>